<protein>
    <submittedName>
        <fullName evidence="1">Uncharacterized protein</fullName>
    </submittedName>
</protein>
<accession>A0A7K1TLK4</accession>
<name>A0A7K1TLK4_9BACT</name>
<evidence type="ECO:0000313" key="2">
    <source>
        <dbReference type="Proteomes" id="UP000441336"/>
    </source>
</evidence>
<organism evidence="1 2">
    <name type="scientific">Hymenobacter ginkgonis</name>
    <dbReference type="NCBI Taxonomy" id="2682976"/>
    <lineage>
        <taxon>Bacteria</taxon>
        <taxon>Pseudomonadati</taxon>
        <taxon>Bacteroidota</taxon>
        <taxon>Cytophagia</taxon>
        <taxon>Cytophagales</taxon>
        <taxon>Hymenobacteraceae</taxon>
        <taxon>Hymenobacter</taxon>
    </lineage>
</organism>
<evidence type="ECO:0000313" key="1">
    <source>
        <dbReference type="EMBL" id="MVN79294.1"/>
    </source>
</evidence>
<reference evidence="1 2" key="1">
    <citation type="submission" date="2019-12" db="EMBL/GenBank/DDBJ databases">
        <title>Hymenobacter sp. HMF4947 Genome sequencing and assembly.</title>
        <authorList>
            <person name="Kang H."/>
            <person name="Cha I."/>
            <person name="Kim H."/>
            <person name="Joh K."/>
        </authorList>
    </citation>
    <scope>NUCLEOTIDE SEQUENCE [LARGE SCALE GENOMIC DNA]</scope>
    <source>
        <strain evidence="1 2">HMF4947</strain>
    </source>
</reference>
<gene>
    <name evidence="1" type="ORF">GO988_23425</name>
</gene>
<dbReference type="EMBL" id="WQKZ01000014">
    <property type="protein sequence ID" value="MVN79294.1"/>
    <property type="molecule type" value="Genomic_DNA"/>
</dbReference>
<dbReference type="RefSeq" id="WP_157570071.1">
    <property type="nucleotide sequence ID" value="NZ_WQKZ01000014.1"/>
</dbReference>
<sequence length="1285" mass="146760">MKLPTSYQAEHRQAALSTRLQRFAQTTTESQDYVDQQVKAENLQHGVGLVLARLILALTFIDRSKDVFQKLLLGFNEQHGTELCYEDFENIGWVRLINNEVQLPRVVNHFIWQVDYYEKEGKPVEVPADKALHVAFLRIFYERCYRDARLTISAADMTSLLAQFAQPSVSIQFLIERDFIKEKNGLYQWSEGQDIRHLRNEIASALWLLTTGDEVTEDQFREYIRRLQSAGIWPSDLGQFLTPAHTGRISGLATAVLLNEPDLLDTGIEFQKIWLDSATYSHIKVTDAIPHVQLVGRTSVELVSNITYHKWRFHDIFDHQASRNTHDLLISLALAYDPKYSSPFANTIRLLEAFDRPYLAWRTFRNLSEFSPRAIPYLINDSDLAPLAFKALAKLNLQPFLVAEQDNRDEQHRQQQELLSELWLELFALYLDAAVMASQDFEEVGKSIGHLLYELAVKAFAQPGNHSYNLAKQRAHAGTYHQAVAALGEKRSRGYVYFTGSYVPPKLIDKIFAGISATLMGVANLARLEYLHIDLATVDVSIRLLQLLTSPAATRKSNGEAPAESSPAHALLRHIRQLLDDYFSTSEVAVENYESAELVVKPAKSAIHYFGAELVEWGYLLCQFRHLNLLDELATKFLASLQINPTTERGRYDDVNLREADKLRFFLKTLLLAYLDIYPRQTALELAGLPVVETLRWLEEMIEQVAAKYSQDDLAQGRIDVFEESLSLGHDAHWISLTSLLYRCLNLFQGEPRRQFIEQFFSQSLELGRMLAAINLLDSQELQDVVAERIAQVNLDDFIKSKFTITDLVETLIEAVNSSTHWELFAEPLLKRVQRHFADREYRNERQPLLFEIELLLLFKRKDGDKLRSLALPEAPAHAPQQNNALHWLKEYFLSIHLLYNEQKFEPAISLLEGLLVHDADNIRYAFQLYRARTLQATQSSISPNASRALLQRAQQDWNTFVGKLSEERKQTNAGLLEAVDSNSVHYLAQFGPDERFDQTVSRLSNSYLYSEELTPVIYASYQRRGLYELAYDYLDKATIYYADNRAGVPDSIDRLRSRAGDHKTVDTLKRLLGSLANQGADLIPKILPERLNGERSINEFILQEFVQAARVMVEKIEGVRQITGENQYNDLLQALLQLRFAVWGWSLHDQPRVGKSEAGNDAGEADLVIKSAGNTVALIEALNLKDANYTETHVLKCKLYINIPRYYIVVYHSGLKKNLDSAWEKYRQDVLDMAYPDEFSINTSKGFEILPSTLGSDDFIRVGKTHLGTSYTMFHVMIALGNKG</sequence>
<dbReference type="Proteomes" id="UP000441336">
    <property type="component" value="Unassembled WGS sequence"/>
</dbReference>
<keyword evidence="2" id="KW-1185">Reference proteome</keyword>
<proteinExistence type="predicted"/>
<comment type="caution">
    <text evidence="1">The sequence shown here is derived from an EMBL/GenBank/DDBJ whole genome shotgun (WGS) entry which is preliminary data.</text>
</comment>